<proteinExistence type="predicted"/>
<gene>
    <name evidence="1" type="ORF">NCU17041</name>
</gene>
<dbReference type="KEGG" id="ncr:NCU17041"/>
<keyword evidence="2" id="KW-1185">Reference proteome</keyword>
<dbReference type="GeneID" id="23569772"/>
<name>V5IMV6_NEUCR</name>
<dbReference type="AlphaFoldDB" id="V5IMV6"/>
<protein>
    <submittedName>
        <fullName evidence="1">Uncharacterized protein</fullName>
    </submittedName>
</protein>
<dbReference type="Proteomes" id="UP000001805">
    <property type="component" value="Chromosome 2, Linkage Group V"/>
</dbReference>
<reference evidence="1 2" key="1">
    <citation type="journal article" date="2003" name="Nature">
        <title>The genome sequence of the filamentous fungus Neurospora crassa.</title>
        <authorList>
            <person name="Galagan J.E."/>
            <person name="Calvo S.E."/>
            <person name="Borkovich K.A."/>
            <person name="Selker E.U."/>
            <person name="Read N.D."/>
            <person name="Jaffe D."/>
            <person name="FitzHugh W."/>
            <person name="Ma L.J."/>
            <person name="Smirnov S."/>
            <person name="Purcell S."/>
            <person name="Rehman B."/>
            <person name="Elkins T."/>
            <person name="Engels R."/>
            <person name="Wang S."/>
            <person name="Nielsen C.B."/>
            <person name="Butler J."/>
            <person name="Endrizzi M."/>
            <person name="Qui D."/>
            <person name="Ianakiev P."/>
            <person name="Bell-Pedersen D."/>
            <person name="Nelson M.A."/>
            <person name="Werner-Washburne M."/>
            <person name="Selitrennikoff C.P."/>
            <person name="Kinsey J.A."/>
            <person name="Braun E.L."/>
            <person name="Zelter A."/>
            <person name="Schulte U."/>
            <person name="Kothe G.O."/>
            <person name="Jedd G."/>
            <person name="Mewes W."/>
            <person name="Staben C."/>
            <person name="Marcotte E."/>
            <person name="Greenberg D."/>
            <person name="Roy A."/>
            <person name="Foley K."/>
            <person name="Naylor J."/>
            <person name="Stange-Thomann N."/>
            <person name="Barrett R."/>
            <person name="Gnerre S."/>
            <person name="Kamal M."/>
            <person name="Kamvysselis M."/>
            <person name="Mauceli E."/>
            <person name="Bielke C."/>
            <person name="Rudd S."/>
            <person name="Frishman D."/>
            <person name="Krystofova S."/>
            <person name="Rasmussen C."/>
            <person name="Metzenberg R.L."/>
            <person name="Perkins D.D."/>
            <person name="Kroken S."/>
            <person name="Cogoni C."/>
            <person name="Macino G."/>
            <person name="Catcheside D."/>
            <person name="Li W."/>
            <person name="Pratt R.J."/>
            <person name="Osmani S.A."/>
            <person name="DeSouza C.P."/>
            <person name="Glass L."/>
            <person name="Orbach M.J."/>
            <person name="Berglund J.A."/>
            <person name="Voelker R."/>
            <person name="Yarden O."/>
            <person name="Plamann M."/>
            <person name="Seiler S."/>
            <person name="Dunlap J."/>
            <person name="Radford A."/>
            <person name="Aramayo R."/>
            <person name="Natvig D.O."/>
            <person name="Alex L.A."/>
            <person name="Mannhaupt G."/>
            <person name="Ebbole D.J."/>
            <person name="Freitag M."/>
            <person name="Paulsen I."/>
            <person name="Sachs M.S."/>
            <person name="Lander E.S."/>
            <person name="Nusbaum C."/>
            <person name="Birren B."/>
        </authorList>
    </citation>
    <scope>NUCLEOTIDE SEQUENCE [LARGE SCALE GENOMIC DNA]</scope>
    <source>
        <strain evidence="2">ATCC 24698 / 74-OR23-1A / CBS 708.71 / DSM 1257 / FGSC 987</strain>
    </source>
</reference>
<sequence>MARLHQLPIEVRARICEFIGNIADAPSDYQPDPRGLDNFFPTDSWLSPTYSSIYRDLRSLALTSKAFTDSAQRVLFRIAVVKAGVSLGESYGADGLDDPSDDFLMGFSLDECTSNTFPQLKSLTLNYNALQDRVDSIAARPRYLYPVGCPPNIERLTLAGYWSSKVPSINYIHSWIRSNTSLKELRVVNGFDDRLCAFDRLGALYADSTTRKRIVNWNTILPLFKDTLELLVFDGYKSIHEDSEVRFGPTRMLSCLGEFEKLAYLKVPLHMLRQDCPKLCVPKTGQHVLDLVQAKLPKGLKKVDIVVFGRGELAENTNEWEQNWITPIETFQVRL</sequence>
<dbReference type="OrthoDB" id="10462943at2759"/>
<dbReference type="VEuPathDB" id="FungiDB:NCU17041"/>
<organism evidence="1 2">
    <name type="scientific">Neurospora crassa (strain ATCC 24698 / 74-OR23-1A / CBS 708.71 / DSM 1257 / FGSC 987)</name>
    <dbReference type="NCBI Taxonomy" id="367110"/>
    <lineage>
        <taxon>Eukaryota</taxon>
        <taxon>Fungi</taxon>
        <taxon>Dikarya</taxon>
        <taxon>Ascomycota</taxon>
        <taxon>Pezizomycotina</taxon>
        <taxon>Sordariomycetes</taxon>
        <taxon>Sordariomycetidae</taxon>
        <taxon>Sordariales</taxon>
        <taxon>Sordariaceae</taxon>
        <taxon>Neurospora</taxon>
    </lineage>
</organism>
<dbReference type="InParanoid" id="V5IMV6"/>
<accession>V5IMV6</accession>
<dbReference type="EMBL" id="CM002240">
    <property type="protein sequence ID" value="ESA42720.1"/>
    <property type="molecule type" value="Genomic_DNA"/>
</dbReference>
<evidence type="ECO:0000313" key="2">
    <source>
        <dbReference type="Proteomes" id="UP000001805"/>
    </source>
</evidence>
<dbReference type="RefSeq" id="XP_011394855.1">
    <property type="nucleotide sequence ID" value="XM_011396553.1"/>
</dbReference>
<evidence type="ECO:0000313" key="1">
    <source>
        <dbReference type="EMBL" id="ESA42720.1"/>
    </source>
</evidence>